<dbReference type="GO" id="GO:0016757">
    <property type="term" value="F:glycosyltransferase activity"/>
    <property type="evidence" value="ECO:0007669"/>
    <property type="project" value="InterPro"/>
</dbReference>
<keyword evidence="5" id="KW-1185">Reference proteome</keyword>
<evidence type="ECO:0000259" key="3">
    <source>
        <dbReference type="Pfam" id="PF00534"/>
    </source>
</evidence>
<organism evidence="4 5">
    <name type="scientific">Orlajensenia leifsoniae</name>
    <dbReference type="NCBI Taxonomy" id="2561933"/>
    <lineage>
        <taxon>Bacteria</taxon>
        <taxon>Bacillati</taxon>
        <taxon>Actinomycetota</taxon>
        <taxon>Actinomycetes</taxon>
        <taxon>Micrococcales</taxon>
        <taxon>Microbacteriaceae</taxon>
        <taxon>Orlajensenia</taxon>
    </lineage>
</organism>
<dbReference type="InterPro" id="IPR001296">
    <property type="entry name" value="Glyco_trans_1"/>
</dbReference>
<keyword evidence="1 4" id="KW-0808">Transferase</keyword>
<sequence length="408" mass="43474">MGAAGSHPRARPHHGRRRHRRPRGRRDAVDRSSHVRVSTEPGGSAGPIRVALSMLTFVPGGMGGSETYARAIAGQLAKTSAVAATAYLPASAAGSGEGLPERIISGLPSGHSTTDRLRTMAALTRRGPALRRLMGESDVVHFPFTVPAPRPARRQATVQSLHDLQHLDLPRLFSRAELLYRRSAYEGFARKADAVVTISHFAKSRMIDLLGLDAEKIHVAHLGVDSARFTPNLGERENFVLYPARGWAHKNHGRLIEAMTIARTTNPTLRLVLTGGGLDSLGVLPDWVDRRGLVPEEELTGLFRAAGVLAFPSLYEGFGLPPLEAMASGCPVAASNAGSIPEVVGDAAVLFDPLSPESIADGILQALADAPRLSALGVAHAATFTWENCLDAHLLAYAAAARTAEARR</sequence>
<evidence type="ECO:0000313" key="4">
    <source>
        <dbReference type="EMBL" id="TFV94926.1"/>
    </source>
</evidence>
<feature type="compositionally biased region" description="Basic residues" evidence="2">
    <location>
        <begin position="8"/>
        <end position="24"/>
    </location>
</feature>
<dbReference type="PANTHER" id="PTHR46401">
    <property type="entry name" value="GLYCOSYLTRANSFERASE WBBK-RELATED"/>
    <property type="match status" value="1"/>
</dbReference>
<evidence type="ECO:0000256" key="1">
    <source>
        <dbReference type="ARBA" id="ARBA00022679"/>
    </source>
</evidence>
<dbReference type="EMBL" id="SPQZ01000008">
    <property type="protein sequence ID" value="TFV94926.1"/>
    <property type="molecule type" value="Genomic_DNA"/>
</dbReference>
<gene>
    <name evidence="4" type="ORF">E4M00_16175</name>
</gene>
<reference evidence="4 5" key="1">
    <citation type="journal article" date="2018" name="J. Microbiol.">
        <title>Leifsonia flava sp. nov., a novel actinobacterium isolated from the rhizosphere of Aquilegia viridiflora.</title>
        <authorList>
            <person name="Cai Y."/>
            <person name="Tao W.Z."/>
            <person name="Ma Y.J."/>
            <person name="Cheng J."/>
            <person name="Zhang M.Y."/>
            <person name="Zhang Y.X."/>
        </authorList>
    </citation>
    <scope>NUCLEOTIDE SEQUENCE [LARGE SCALE GENOMIC DNA]</scope>
    <source>
        <strain evidence="4 5">SYP-B2174</strain>
    </source>
</reference>
<proteinExistence type="predicted"/>
<protein>
    <submittedName>
        <fullName evidence="4">Glycosyltransferase family 1 protein</fullName>
    </submittedName>
</protein>
<dbReference type="Pfam" id="PF00534">
    <property type="entry name" value="Glycos_transf_1"/>
    <property type="match status" value="1"/>
</dbReference>
<evidence type="ECO:0000313" key="5">
    <source>
        <dbReference type="Proteomes" id="UP000298127"/>
    </source>
</evidence>
<dbReference type="PANTHER" id="PTHR46401:SF2">
    <property type="entry name" value="GLYCOSYLTRANSFERASE WBBK-RELATED"/>
    <property type="match status" value="1"/>
</dbReference>
<dbReference type="Gene3D" id="3.40.50.2000">
    <property type="entry name" value="Glycogen Phosphorylase B"/>
    <property type="match status" value="2"/>
</dbReference>
<dbReference type="Proteomes" id="UP000298127">
    <property type="component" value="Unassembled WGS sequence"/>
</dbReference>
<accession>A0A4Y9QUT9</accession>
<comment type="caution">
    <text evidence="4">The sequence shown here is derived from an EMBL/GenBank/DDBJ whole genome shotgun (WGS) entry which is preliminary data.</text>
</comment>
<feature type="region of interest" description="Disordered" evidence="2">
    <location>
        <begin position="1"/>
        <end position="45"/>
    </location>
</feature>
<feature type="domain" description="Glycosyl transferase family 1" evidence="3">
    <location>
        <begin position="228"/>
        <end position="373"/>
    </location>
</feature>
<dbReference type="RefSeq" id="WP_135121525.1">
    <property type="nucleotide sequence ID" value="NZ_SPQZ01000008.1"/>
</dbReference>
<dbReference type="CDD" id="cd03809">
    <property type="entry name" value="GT4_MtfB-like"/>
    <property type="match status" value="1"/>
</dbReference>
<dbReference type="GO" id="GO:0009103">
    <property type="term" value="P:lipopolysaccharide biosynthetic process"/>
    <property type="evidence" value="ECO:0007669"/>
    <property type="project" value="TreeGrafter"/>
</dbReference>
<evidence type="ECO:0000256" key="2">
    <source>
        <dbReference type="SAM" id="MobiDB-lite"/>
    </source>
</evidence>
<dbReference type="SUPFAM" id="SSF53756">
    <property type="entry name" value="UDP-Glycosyltransferase/glycogen phosphorylase"/>
    <property type="match status" value="1"/>
</dbReference>
<name>A0A4Y9QUT9_9MICO</name>
<dbReference type="AlphaFoldDB" id="A0A4Y9QUT9"/>